<dbReference type="InterPro" id="IPR036138">
    <property type="entry name" value="PBP_dimer_sf"/>
</dbReference>
<dbReference type="Gene3D" id="3.30.450.330">
    <property type="match status" value="1"/>
</dbReference>
<dbReference type="PANTHER" id="PTHR30627">
    <property type="entry name" value="PEPTIDOGLYCAN D,D-TRANSPEPTIDASE"/>
    <property type="match status" value="1"/>
</dbReference>
<name>A0A948RZT1_UNCEI</name>
<dbReference type="SUPFAM" id="SSF56601">
    <property type="entry name" value="beta-lactamase/transpeptidase-like"/>
    <property type="match status" value="1"/>
</dbReference>
<dbReference type="GO" id="GO:0008658">
    <property type="term" value="F:penicillin binding"/>
    <property type="evidence" value="ECO:0007669"/>
    <property type="project" value="InterPro"/>
</dbReference>
<dbReference type="SMART" id="SM00740">
    <property type="entry name" value="PASTA"/>
    <property type="match status" value="2"/>
</dbReference>
<gene>
    <name evidence="4" type="ORF">KJ970_18795</name>
</gene>
<dbReference type="GO" id="GO:0005886">
    <property type="term" value="C:plasma membrane"/>
    <property type="evidence" value="ECO:0007669"/>
    <property type="project" value="TreeGrafter"/>
</dbReference>
<dbReference type="EMBL" id="JAHJDP010000107">
    <property type="protein sequence ID" value="MBU2692971.1"/>
    <property type="molecule type" value="Genomic_DNA"/>
</dbReference>
<accession>A0A948RZT1</accession>
<comment type="subcellular location">
    <subcellularLocation>
        <location evidence="1">Membrane</location>
    </subcellularLocation>
</comment>
<dbReference type="Pfam" id="PF00905">
    <property type="entry name" value="Transpeptidase"/>
    <property type="match status" value="1"/>
</dbReference>
<dbReference type="CDD" id="cd06575">
    <property type="entry name" value="PASTA_Pbp2x-like_2"/>
    <property type="match status" value="1"/>
</dbReference>
<dbReference type="Gene3D" id="3.90.1310.10">
    <property type="entry name" value="Penicillin-binding protein 2a (Domain 2)"/>
    <property type="match status" value="1"/>
</dbReference>
<reference evidence="4" key="1">
    <citation type="submission" date="2021-05" db="EMBL/GenBank/DDBJ databases">
        <title>Energy efficiency and biological interactions define the core microbiome of deep oligotrophic groundwater.</title>
        <authorList>
            <person name="Mehrshad M."/>
            <person name="Lopez-Fernandez M."/>
            <person name="Bell E."/>
            <person name="Bernier-Latmani R."/>
            <person name="Bertilsson S."/>
            <person name="Dopson M."/>
        </authorList>
    </citation>
    <scope>NUCLEOTIDE SEQUENCE</scope>
    <source>
        <strain evidence="4">Modern_marine.mb.64</strain>
    </source>
</reference>
<evidence type="ECO:0000313" key="5">
    <source>
        <dbReference type="Proteomes" id="UP000777784"/>
    </source>
</evidence>
<organism evidence="4 5">
    <name type="scientific">Eiseniibacteriota bacterium</name>
    <dbReference type="NCBI Taxonomy" id="2212470"/>
    <lineage>
        <taxon>Bacteria</taxon>
        <taxon>Candidatus Eiseniibacteriota</taxon>
    </lineage>
</organism>
<dbReference type="Proteomes" id="UP000777784">
    <property type="component" value="Unassembled WGS sequence"/>
</dbReference>
<dbReference type="Pfam" id="PF03717">
    <property type="entry name" value="PBP_dimer"/>
    <property type="match status" value="1"/>
</dbReference>
<feature type="domain" description="PASTA" evidence="3">
    <location>
        <begin position="574"/>
        <end position="632"/>
    </location>
</feature>
<dbReference type="Pfam" id="PF03793">
    <property type="entry name" value="PASTA"/>
    <property type="match status" value="1"/>
</dbReference>
<dbReference type="Gene3D" id="3.40.710.10">
    <property type="entry name" value="DD-peptidase/beta-lactamase superfamily"/>
    <property type="match status" value="1"/>
</dbReference>
<evidence type="ECO:0000313" key="4">
    <source>
        <dbReference type="EMBL" id="MBU2692971.1"/>
    </source>
</evidence>
<evidence type="ECO:0000259" key="3">
    <source>
        <dbReference type="PROSITE" id="PS51178"/>
    </source>
</evidence>
<sequence length="723" mass="79941">MGGKRLSGREKFLIFAGCLILFLLIGRAAQVQIIHHEFLSEEAMTQQCDTLPIQALRGSLEDRNGTVLVQSLENPSLWADPKEVSDPVGLDRALANLGWTKPGLVSQKIENACQRRFVWLYRDWASWGNVAYVESLWAGAYHRVEPKRLYPSGPLLASILGFVGRDGAGLSGLELELDPLLKGHQGWEQRFVTGGNRPTASLPPRIIEVPQPGQNVQLTIDLRIQEITQRRLQEGVIFWKARAAFALVMDPMTGEMLAIASVPNPDSTLWRRRNGHPWRQRPICDQWEPGSTFKIVTFAAAIENGRIDLDEPIDCENGKWITADWKIGDHERYGILSTRDVLVHSSNIGTAKIALRIGTDEFYRMVRHLGFGSQTGIPFPGEAKGRVLEPDRWNRRSLPTMGFGQELSVNCLQMAMCYAAVANGGNLLKPQLIREVRDARGKIVQKCAPRVVRPVLKKTTCKILTELLRQVVVDGTGTLAEIPWFPPAGKTGTSEMYDPELGTYSSTDYMASFIGFAPWYEPRYLCCVVLDSPQGSIYGGQTAAPIFKAIMEDLTAVHGGMATAEVQVFKDEEKPQPLPDVRGLSPDEARRVIKEAGFIPVLEGRGLRIKEMNPAPGSLGIDGGVVRLFPGGSISEEEQVMPNLLGWPLRRAIVLLSRRGVEWTADGEGWISGQSPLPGEVLKTSAVCRLTATHQASHAWMKWRMVGEGVADAAPWGNVKTRP</sequence>
<dbReference type="GO" id="GO:0071555">
    <property type="term" value="P:cell wall organization"/>
    <property type="evidence" value="ECO:0007669"/>
    <property type="project" value="TreeGrafter"/>
</dbReference>
<protein>
    <submittedName>
        <fullName evidence="4">PASTA domain-containing protein</fullName>
    </submittedName>
</protein>
<keyword evidence="2" id="KW-0472">Membrane</keyword>
<dbReference type="AlphaFoldDB" id="A0A948RZT1"/>
<comment type="caution">
    <text evidence="4">The sequence shown here is derived from an EMBL/GenBank/DDBJ whole genome shotgun (WGS) entry which is preliminary data.</text>
</comment>
<evidence type="ECO:0000256" key="1">
    <source>
        <dbReference type="ARBA" id="ARBA00004370"/>
    </source>
</evidence>
<dbReference type="InterPro" id="IPR012338">
    <property type="entry name" value="Beta-lactam/transpept-like"/>
</dbReference>
<proteinExistence type="predicted"/>
<dbReference type="InterPro" id="IPR050515">
    <property type="entry name" value="Beta-lactam/transpept"/>
</dbReference>
<dbReference type="InterPro" id="IPR001460">
    <property type="entry name" value="PCN-bd_Tpept"/>
</dbReference>
<dbReference type="SUPFAM" id="SSF56519">
    <property type="entry name" value="Penicillin binding protein dimerisation domain"/>
    <property type="match status" value="1"/>
</dbReference>
<dbReference type="InterPro" id="IPR005311">
    <property type="entry name" value="PBP_dimer"/>
</dbReference>
<evidence type="ECO:0000256" key="2">
    <source>
        <dbReference type="ARBA" id="ARBA00023136"/>
    </source>
</evidence>
<dbReference type="InterPro" id="IPR005543">
    <property type="entry name" value="PASTA_dom"/>
</dbReference>
<dbReference type="PROSITE" id="PS51178">
    <property type="entry name" value="PASTA"/>
    <property type="match status" value="1"/>
</dbReference>
<dbReference type="PANTHER" id="PTHR30627:SF1">
    <property type="entry name" value="PEPTIDOGLYCAN D,D-TRANSPEPTIDASE FTSI"/>
    <property type="match status" value="1"/>
</dbReference>
<dbReference type="SUPFAM" id="SSF54184">
    <property type="entry name" value="Penicillin-binding protein 2x (pbp-2x), c-terminal domain"/>
    <property type="match status" value="2"/>
</dbReference>